<reference evidence="10" key="1">
    <citation type="submission" date="2016-10" db="EMBL/GenBank/DDBJ databases">
        <authorList>
            <person name="Varghese N."/>
            <person name="Submissions S."/>
        </authorList>
    </citation>
    <scope>NUCLEOTIDE SEQUENCE [LARGE SCALE GENOMIC DNA]</scope>
    <source>
        <strain evidence="10">CGMCC 1.10824</strain>
    </source>
</reference>
<feature type="domain" description="Glycine transporter" evidence="8">
    <location>
        <begin position="9"/>
        <end position="81"/>
    </location>
</feature>
<comment type="subcellular location">
    <subcellularLocation>
        <location evidence="1">Cell membrane</location>
        <topology evidence="1">Multi-pass membrane protein</topology>
    </subcellularLocation>
</comment>
<comment type="similarity">
    <text evidence="2">Belongs to the UPF0126 family.</text>
</comment>
<dbReference type="AlphaFoldDB" id="A0A1G6CUN2"/>
<keyword evidence="10" id="KW-1185">Reference proteome</keyword>
<feature type="domain" description="Glycine transporter" evidence="8">
    <location>
        <begin position="95"/>
        <end position="167"/>
    </location>
</feature>
<dbReference type="GO" id="GO:0005886">
    <property type="term" value="C:plasma membrane"/>
    <property type="evidence" value="ECO:0007669"/>
    <property type="project" value="UniProtKB-SubCell"/>
</dbReference>
<sequence>MELTTFFYCFDHLGVAVFAISGTLLAFRKSLDGVGAIVLATVTAVGGGTTRDLILGLPVFWVYDTYYLLTILVAVALTIIWLRYKAYINERTLLIADAVGVAFFTVMGALKAADAGFSPLICIVMGTMTACFGGMLRDVLAQERPMILKGELYATACIIGGAVFILLVPYSQPVAIIVGGLTTLLIRLGAIRWHWSLVVFRDHDGTR</sequence>
<proteinExistence type="inferred from homology"/>
<dbReference type="PANTHER" id="PTHR30506">
    <property type="entry name" value="INNER MEMBRANE PROTEIN"/>
    <property type="match status" value="1"/>
</dbReference>
<protein>
    <submittedName>
        <fullName evidence="9">Uncharacterized membrane protein YeiH</fullName>
    </submittedName>
</protein>
<dbReference type="RefSeq" id="WP_092593076.1">
    <property type="nucleotide sequence ID" value="NZ_FMXN01000007.1"/>
</dbReference>
<feature type="transmembrane region" description="Helical" evidence="7">
    <location>
        <begin position="34"/>
        <end position="54"/>
    </location>
</feature>
<evidence type="ECO:0000256" key="7">
    <source>
        <dbReference type="SAM" id="Phobius"/>
    </source>
</evidence>
<accession>A0A1G6CUN2</accession>
<keyword evidence="4 7" id="KW-0812">Transmembrane</keyword>
<evidence type="ECO:0000256" key="2">
    <source>
        <dbReference type="ARBA" id="ARBA00008193"/>
    </source>
</evidence>
<feature type="transmembrane region" description="Helical" evidence="7">
    <location>
        <begin position="66"/>
        <end position="84"/>
    </location>
</feature>
<dbReference type="EMBL" id="FMXN01000007">
    <property type="protein sequence ID" value="SDB36579.1"/>
    <property type="molecule type" value="Genomic_DNA"/>
</dbReference>
<evidence type="ECO:0000256" key="6">
    <source>
        <dbReference type="ARBA" id="ARBA00023136"/>
    </source>
</evidence>
<evidence type="ECO:0000256" key="5">
    <source>
        <dbReference type="ARBA" id="ARBA00022989"/>
    </source>
</evidence>
<evidence type="ECO:0000259" key="8">
    <source>
        <dbReference type="Pfam" id="PF03458"/>
    </source>
</evidence>
<feature type="transmembrane region" description="Helical" evidence="7">
    <location>
        <begin position="152"/>
        <end position="170"/>
    </location>
</feature>
<dbReference type="Proteomes" id="UP000199626">
    <property type="component" value="Unassembled WGS sequence"/>
</dbReference>
<feature type="transmembrane region" description="Helical" evidence="7">
    <location>
        <begin position="116"/>
        <end position="140"/>
    </location>
</feature>
<evidence type="ECO:0000256" key="3">
    <source>
        <dbReference type="ARBA" id="ARBA00022475"/>
    </source>
</evidence>
<dbReference type="STRING" id="1159017.SAMN02927930_01386"/>
<keyword evidence="5 7" id="KW-1133">Transmembrane helix</keyword>
<keyword evidence="3" id="KW-1003">Cell membrane</keyword>
<evidence type="ECO:0000256" key="4">
    <source>
        <dbReference type="ARBA" id="ARBA00022692"/>
    </source>
</evidence>
<dbReference type="PANTHER" id="PTHR30506:SF3">
    <property type="entry name" value="UPF0126 INNER MEMBRANE PROTEIN YADS-RELATED"/>
    <property type="match status" value="1"/>
</dbReference>
<feature type="transmembrane region" description="Helical" evidence="7">
    <location>
        <begin position="176"/>
        <end position="200"/>
    </location>
</feature>
<evidence type="ECO:0000313" key="9">
    <source>
        <dbReference type="EMBL" id="SDB36579.1"/>
    </source>
</evidence>
<dbReference type="OrthoDB" id="9791874at2"/>
<evidence type="ECO:0000256" key="1">
    <source>
        <dbReference type="ARBA" id="ARBA00004651"/>
    </source>
</evidence>
<keyword evidence="6 7" id="KW-0472">Membrane</keyword>
<feature type="transmembrane region" description="Helical" evidence="7">
    <location>
        <begin position="6"/>
        <end position="27"/>
    </location>
</feature>
<feature type="transmembrane region" description="Helical" evidence="7">
    <location>
        <begin position="91"/>
        <end position="110"/>
    </location>
</feature>
<organism evidence="9 10">
    <name type="scientific">Pseudidiomarina indica</name>
    <dbReference type="NCBI Taxonomy" id="1159017"/>
    <lineage>
        <taxon>Bacteria</taxon>
        <taxon>Pseudomonadati</taxon>
        <taxon>Pseudomonadota</taxon>
        <taxon>Gammaproteobacteria</taxon>
        <taxon>Alteromonadales</taxon>
        <taxon>Idiomarinaceae</taxon>
        <taxon>Pseudidiomarina</taxon>
    </lineage>
</organism>
<evidence type="ECO:0000313" key="10">
    <source>
        <dbReference type="Proteomes" id="UP000199626"/>
    </source>
</evidence>
<gene>
    <name evidence="9" type="ORF">SAMN02927930_01386</name>
</gene>
<dbReference type="Pfam" id="PF03458">
    <property type="entry name" value="Gly_transporter"/>
    <property type="match status" value="2"/>
</dbReference>
<dbReference type="InterPro" id="IPR005115">
    <property type="entry name" value="Gly_transporter"/>
</dbReference>
<name>A0A1G6CUN2_9GAMM</name>